<dbReference type="EMBL" id="PXOA01000422">
    <property type="protein sequence ID" value="RFU75621.1"/>
    <property type="molecule type" value="Genomic_DNA"/>
</dbReference>
<name>A0A395NI76_TRIAR</name>
<proteinExistence type="predicted"/>
<protein>
    <submittedName>
        <fullName evidence="2">Uncharacterized protein</fullName>
    </submittedName>
</protein>
<reference evidence="2 3" key="1">
    <citation type="journal article" date="2018" name="PLoS Pathog.">
        <title>Evolution of structural diversity of trichothecenes, a family of toxins produced by plant pathogenic and entomopathogenic fungi.</title>
        <authorList>
            <person name="Proctor R.H."/>
            <person name="McCormick S.P."/>
            <person name="Kim H.S."/>
            <person name="Cardoza R.E."/>
            <person name="Stanley A.M."/>
            <person name="Lindo L."/>
            <person name="Kelly A."/>
            <person name="Brown D.W."/>
            <person name="Lee T."/>
            <person name="Vaughan M.M."/>
            <person name="Alexander N.J."/>
            <person name="Busman M."/>
            <person name="Gutierrez S."/>
        </authorList>
    </citation>
    <scope>NUCLEOTIDE SEQUENCE [LARGE SCALE GENOMIC DNA]</scope>
    <source>
        <strain evidence="2 3">IBT 40837</strain>
    </source>
</reference>
<evidence type="ECO:0000313" key="2">
    <source>
        <dbReference type="EMBL" id="RFU75621.1"/>
    </source>
</evidence>
<feature type="compositionally biased region" description="Basic and acidic residues" evidence="1">
    <location>
        <begin position="414"/>
        <end position="431"/>
    </location>
</feature>
<feature type="region of interest" description="Disordered" evidence="1">
    <location>
        <begin position="372"/>
        <end position="431"/>
    </location>
</feature>
<dbReference type="OrthoDB" id="4899261at2759"/>
<keyword evidence="3" id="KW-1185">Reference proteome</keyword>
<organism evidence="2 3">
    <name type="scientific">Trichoderma arundinaceum</name>
    <dbReference type="NCBI Taxonomy" id="490622"/>
    <lineage>
        <taxon>Eukaryota</taxon>
        <taxon>Fungi</taxon>
        <taxon>Dikarya</taxon>
        <taxon>Ascomycota</taxon>
        <taxon>Pezizomycotina</taxon>
        <taxon>Sordariomycetes</taxon>
        <taxon>Hypocreomycetidae</taxon>
        <taxon>Hypocreales</taxon>
        <taxon>Hypocreaceae</taxon>
        <taxon>Trichoderma</taxon>
    </lineage>
</organism>
<accession>A0A395NI76</accession>
<gene>
    <name evidence="2" type="ORF">TARUN_6622</name>
</gene>
<evidence type="ECO:0000256" key="1">
    <source>
        <dbReference type="SAM" id="MobiDB-lite"/>
    </source>
</evidence>
<dbReference type="AlphaFoldDB" id="A0A395NI76"/>
<evidence type="ECO:0000313" key="3">
    <source>
        <dbReference type="Proteomes" id="UP000266272"/>
    </source>
</evidence>
<dbReference type="Proteomes" id="UP000266272">
    <property type="component" value="Unassembled WGS sequence"/>
</dbReference>
<comment type="caution">
    <text evidence="2">The sequence shown here is derived from an EMBL/GenBank/DDBJ whole genome shotgun (WGS) entry which is preliminary data.</text>
</comment>
<sequence length="431" mass="49245">MCKETAAFKATGWNGWDGFPTLLKVMEKTERLTRHTQMLHCPSAPILMVAIAMQQVLLYDKIGNYDKVSHFLRDFDCHNKAATAIYYYEMNYRQEILTLDQPWDMASSVQCVPAQSIEQPEATAADEGMPTSRNDATIEVITLDDDDEEEEEEEELVKLEPSVAHQGEAFRQRGHEEPMPLAIRRPLSVPISVPTPMAVPMPSLVRETHKQVFRADIMEHLQPLLDRLKSESWNGVIQREIMQVLTDKNVKVLTTAAKSILSMWAAKSDNTALLSWLEQARDDVEVFQWTERYIESAPSAWLNSQSAHTVFRDLDAMIAGIPQSTIRVPLGAKMNVLRDIFDRQEKSHKEETLNSVERLRMELAQLHNQMAESKQTNAWPINGFDDEMDVDAAPTPKKDKPKAENKKKKKKGEKKVYEAGRKRTHQQMEDS</sequence>